<dbReference type="InterPro" id="IPR003749">
    <property type="entry name" value="ThiS/MoaD-like"/>
</dbReference>
<accession>A0A5B7WWL9</accession>
<evidence type="ECO:0000313" key="2">
    <source>
        <dbReference type="Proteomes" id="UP000307000"/>
    </source>
</evidence>
<proteinExistence type="predicted"/>
<evidence type="ECO:0000313" key="1">
    <source>
        <dbReference type="EMBL" id="QCY47674.1"/>
    </source>
</evidence>
<gene>
    <name evidence="1" type="ORF">GcLGCM259_1959</name>
</gene>
<dbReference type="InterPro" id="IPR016155">
    <property type="entry name" value="Mopterin_synth/thiamin_S_b"/>
</dbReference>
<dbReference type="CDD" id="cd00565">
    <property type="entry name" value="Ubl_ThiS"/>
    <property type="match status" value="1"/>
</dbReference>
<sequence length="84" mass="8745">MPEITEIEVQLNGQRLNLPDGATVRDIVAGHTKKHINEQGLAVDGSRLGIALAIDGDVIPRSAWASHTVAPGARIDLVTAAQGG</sequence>
<name>A0A5B7WWL9_9MICC</name>
<dbReference type="InterPro" id="IPR010035">
    <property type="entry name" value="Thi_S"/>
</dbReference>
<dbReference type="Pfam" id="PF02597">
    <property type="entry name" value="ThiS"/>
    <property type="match status" value="1"/>
</dbReference>
<dbReference type="NCBIfam" id="TIGR01683">
    <property type="entry name" value="thiS"/>
    <property type="match status" value="1"/>
</dbReference>
<dbReference type="AlphaFoldDB" id="A0A5B7WWL9"/>
<protein>
    <submittedName>
        <fullName evidence="1">Sulfur carrier protein ThiS</fullName>
    </submittedName>
</protein>
<keyword evidence="2" id="KW-1185">Reference proteome</keyword>
<reference evidence="1 2" key="1">
    <citation type="submission" date="2018-12" db="EMBL/GenBank/DDBJ databases">
        <title>Complete Genome Sequence of Glutamicibacter creatinolyticus strain LGCM259,isolated from an abscess of a 12-year-old mare in Italy.</title>
        <authorList>
            <person name="Santos R.G."/>
            <person name="Silva A.L."/>
            <person name="Seyffert N."/>
            <person name="Castro T.L.P."/>
            <person name="Attili A.R."/>
            <person name="Rifici C."/>
            <person name="Mazzullo G."/>
            <person name="Brenig B."/>
            <person name="Venanzi F."/>
            <person name="Azevedo V."/>
        </authorList>
    </citation>
    <scope>NUCLEOTIDE SEQUENCE [LARGE SCALE GENOMIC DNA]</scope>
    <source>
        <strain evidence="1 2">LGCM 259</strain>
    </source>
</reference>
<dbReference type="InterPro" id="IPR012675">
    <property type="entry name" value="Beta-grasp_dom_sf"/>
</dbReference>
<organism evidence="1 2">
    <name type="scientific">Glutamicibacter creatinolyticus</name>
    <dbReference type="NCBI Taxonomy" id="162496"/>
    <lineage>
        <taxon>Bacteria</taxon>
        <taxon>Bacillati</taxon>
        <taxon>Actinomycetota</taxon>
        <taxon>Actinomycetes</taxon>
        <taxon>Micrococcales</taxon>
        <taxon>Micrococcaceae</taxon>
        <taxon>Glutamicibacter</taxon>
    </lineage>
</organism>
<dbReference type="Proteomes" id="UP000307000">
    <property type="component" value="Chromosome"/>
</dbReference>
<dbReference type="KEGG" id="gcr:GcLGCM259_1959"/>
<dbReference type="RefSeq" id="WP_138926531.1">
    <property type="nucleotide sequence ID" value="NZ_CP034412.1"/>
</dbReference>
<dbReference type="SUPFAM" id="SSF54285">
    <property type="entry name" value="MoaD/ThiS"/>
    <property type="match status" value="1"/>
</dbReference>
<dbReference type="EMBL" id="CP034412">
    <property type="protein sequence ID" value="QCY47674.1"/>
    <property type="molecule type" value="Genomic_DNA"/>
</dbReference>
<dbReference type="Gene3D" id="3.10.20.30">
    <property type="match status" value="1"/>
</dbReference>